<dbReference type="Gene3D" id="1.20.1250.20">
    <property type="entry name" value="MFS general substrate transporter like domains"/>
    <property type="match status" value="1"/>
</dbReference>
<dbReference type="Proteomes" id="UP000759131">
    <property type="component" value="Unassembled WGS sequence"/>
</dbReference>
<organism evidence="1">
    <name type="scientific">Medioppia subpectinata</name>
    <dbReference type="NCBI Taxonomy" id="1979941"/>
    <lineage>
        <taxon>Eukaryota</taxon>
        <taxon>Metazoa</taxon>
        <taxon>Ecdysozoa</taxon>
        <taxon>Arthropoda</taxon>
        <taxon>Chelicerata</taxon>
        <taxon>Arachnida</taxon>
        <taxon>Acari</taxon>
        <taxon>Acariformes</taxon>
        <taxon>Sarcoptiformes</taxon>
        <taxon>Oribatida</taxon>
        <taxon>Brachypylina</taxon>
        <taxon>Oppioidea</taxon>
        <taxon>Oppiidae</taxon>
        <taxon>Medioppia</taxon>
    </lineage>
</organism>
<dbReference type="EMBL" id="OC882502">
    <property type="protein sequence ID" value="CAD7642786.1"/>
    <property type="molecule type" value="Genomic_DNA"/>
</dbReference>
<name>A0A7R9LLN8_9ACAR</name>
<evidence type="ECO:0000313" key="2">
    <source>
        <dbReference type="Proteomes" id="UP000759131"/>
    </source>
</evidence>
<evidence type="ECO:0000313" key="1">
    <source>
        <dbReference type="EMBL" id="CAD7642786.1"/>
    </source>
</evidence>
<dbReference type="OrthoDB" id="10071041at2759"/>
<dbReference type="AlphaFoldDB" id="A0A7R9LLN8"/>
<dbReference type="InterPro" id="IPR036259">
    <property type="entry name" value="MFS_trans_sf"/>
</dbReference>
<sequence length="45" mass="5377">MDEKKQSMDNNNEDQLEVPKQRYPRSVAFIIGNEFCERFSYYGAK</sequence>
<keyword evidence="2" id="KW-1185">Reference proteome</keyword>
<proteinExistence type="predicted"/>
<protein>
    <submittedName>
        <fullName evidence="1">Uncharacterized protein</fullName>
    </submittedName>
</protein>
<feature type="non-terminal residue" evidence="1">
    <location>
        <position position="1"/>
    </location>
</feature>
<reference evidence="1" key="1">
    <citation type="submission" date="2020-11" db="EMBL/GenBank/DDBJ databases">
        <authorList>
            <person name="Tran Van P."/>
        </authorList>
    </citation>
    <scope>NUCLEOTIDE SEQUENCE</scope>
</reference>
<accession>A0A7R9LLN8</accession>
<dbReference type="EMBL" id="CAJPIZ010027927">
    <property type="protein sequence ID" value="CAG2119357.1"/>
    <property type="molecule type" value="Genomic_DNA"/>
</dbReference>
<gene>
    <name evidence="1" type="ORF">OSB1V03_LOCUS19306</name>
</gene>